<feature type="signal peptide" evidence="1">
    <location>
        <begin position="1"/>
        <end position="19"/>
    </location>
</feature>
<dbReference type="SUPFAM" id="SSF52833">
    <property type="entry name" value="Thioredoxin-like"/>
    <property type="match status" value="2"/>
</dbReference>
<feature type="domain" description="Thioredoxin-like fold" evidence="2">
    <location>
        <begin position="61"/>
        <end position="164"/>
    </location>
</feature>
<protein>
    <submittedName>
        <fullName evidence="3">Thioredoxin</fullName>
    </submittedName>
</protein>
<keyword evidence="1" id="KW-0732">Signal</keyword>
<feature type="chain" id="PRO_5016794470" evidence="1">
    <location>
        <begin position="20"/>
        <end position="349"/>
    </location>
</feature>
<organism evidence="3 4">
    <name type="scientific">endosymbiont of Galathealinum brachiosum</name>
    <dbReference type="NCBI Taxonomy" id="2200906"/>
    <lineage>
        <taxon>Bacteria</taxon>
        <taxon>Pseudomonadati</taxon>
        <taxon>Pseudomonadota</taxon>
        <taxon>Gammaproteobacteria</taxon>
        <taxon>sulfur-oxidizing symbionts</taxon>
    </lineage>
</organism>
<dbReference type="Proteomes" id="UP000254266">
    <property type="component" value="Unassembled WGS sequence"/>
</dbReference>
<evidence type="ECO:0000259" key="2">
    <source>
        <dbReference type="Pfam" id="PF13098"/>
    </source>
</evidence>
<evidence type="ECO:0000313" key="3">
    <source>
        <dbReference type="EMBL" id="RDH83888.1"/>
    </source>
</evidence>
<gene>
    <name evidence="3" type="ORF">DIZ80_07060</name>
</gene>
<dbReference type="Gene3D" id="3.40.30.10">
    <property type="entry name" value="Glutaredoxin"/>
    <property type="match status" value="2"/>
</dbReference>
<feature type="domain" description="Thioredoxin-like fold" evidence="2">
    <location>
        <begin position="220"/>
        <end position="319"/>
    </location>
</feature>
<comment type="caution">
    <text evidence="3">The sequence shown here is derived from an EMBL/GenBank/DDBJ whole genome shotgun (WGS) entry which is preliminary data.</text>
</comment>
<reference evidence="3 4" key="1">
    <citation type="journal article" date="2018" name="ISME J.">
        <title>Endosymbiont genomes yield clues of tubeworm success.</title>
        <authorList>
            <person name="Li Y."/>
            <person name="Liles M.R."/>
            <person name="Halanych K.M."/>
        </authorList>
    </citation>
    <scope>NUCLEOTIDE SEQUENCE [LARGE SCALE GENOMIC DNA]</scope>
    <source>
        <strain evidence="3">A1464</strain>
    </source>
</reference>
<dbReference type="InterPro" id="IPR012336">
    <property type="entry name" value="Thioredoxin-like_fold"/>
</dbReference>
<dbReference type="InterPro" id="IPR036249">
    <property type="entry name" value="Thioredoxin-like_sf"/>
</dbReference>
<dbReference type="EMBL" id="QFXC01000008">
    <property type="protein sequence ID" value="RDH83888.1"/>
    <property type="molecule type" value="Genomic_DNA"/>
</dbReference>
<keyword evidence="4" id="KW-1185">Reference proteome</keyword>
<dbReference type="Pfam" id="PF13098">
    <property type="entry name" value="Thioredoxin_2"/>
    <property type="match status" value="2"/>
</dbReference>
<evidence type="ECO:0000313" key="4">
    <source>
        <dbReference type="Proteomes" id="UP000254266"/>
    </source>
</evidence>
<accession>A0A370DG39</accession>
<dbReference type="AlphaFoldDB" id="A0A370DG39"/>
<sequence>MRVFFILSLLLLINNTALANSQDTDDALVFDDFPLKEDLHLPEWFSLSFLDLQESLDDALKEGKKGIILYFGRKDCAYCESLLEINWGDPAIIKFTQQHYNVIAIDVRGDRTVTDFNGKTWTEKNFAAHRRTNFTPSLLFYNAKAQLALKLPGYRPKYQFRAALEYVADSHYLRESFRQYLTRAEAALSFGSEELNENDTFQTPPYNLDRRKNTKQSSQVNPLVVLFEHGRCHACDVLHGDTLSKPEVTSQLEELDVVQLNSMDDTPVITPQGKHTTARKWADDLNLTFAPSLIFFDETGNEILRVESVIRFYRLNNVLRYVIGKEYNNYPTFQAWLHEIRKNIKSSKQ</sequence>
<name>A0A370DG39_9GAMM</name>
<evidence type="ECO:0000256" key="1">
    <source>
        <dbReference type="SAM" id="SignalP"/>
    </source>
</evidence>
<proteinExistence type="predicted"/>